<accession>A0A5Q2QED2</accession>
<dbReference type="OrthoDB" id="5298591at2"/>
<dbReference type="Pfam" id="PF04315">
    <property type="entry name" value="EpmC"/>
    <property type="match status" value="1"/>
</dbReference>
<dbReference type="KEGG" id="llp:GH975_07305"/>
<proteinExistence type="predicted"/>
<dbReference type="InterPro" id="IPR007411">
    <property type="entry name" value="EpmC"/>
</dbReference>
<dbReference type="RefSeq" id="WP_153713890.1">
    <property type="nucleotide sequence ID" value="NZ_CP045871.1"/>
</dbReference>
<dbReference type="Proteomes" id="UP000388235">
    <property type="component" value="Chromosome"/>
</dbReference>
<sequence>MLTGADIEAVFNACFHDYATTLAGGFDEPFYRAGPPAQIQYRADFLRSALHETAHWCVAGSYRRTQDDYGYWYEADGRDADQQREFERVEVVPQAIESLFCDALAIEFTPSIDNLTAPPATITNFQTAIAEAAKRIALRDDRLTRAHRFIAALKGL</sequence>
<evidence type="ECO:0000313" key="2">
    <source>
        <dbReference type="Proteomes" id="UP000388235"/>
    </source>
</evidence>
<dbReference type="EMBL" id="CP045871">
    <property type="protein sequence ID" value="QGG80386.1"/>
    <property type="molecule type" value="Genomic_DNA"/>
</dbReference>
<name>A0A5Q2QED2_9GAMM</name>
<keyword evidence="2" id="KW-1185">Reference proteome</keyword>
<protein>
    <submittedName>
        <fullName evidence="1">ATPase</fullName>
    </submittedName>
</protein>
<reference evidence="1 2" key="1">
    <citation type="submission" date="2019-11" db="EMBL/GenBank/DDBJ databases">
        <authorList>
            <person name="Khan S.A."/>
            <person name="Jeon C.O."/>
            <person name="Chun B.H."/>
        </authorList>
    </citation>
    <scope>NUCLEOTIDE SEQUENCE [LARGE SCALE GENOMIC DNA]</scope>
    <source>
        <strain evidence="1 2">IMCC 1097</strain>
    </source>
</reference>
<gene>
    <name evidence="1" type="ORF">GH975_07305</name>
</gene>
<evidence type="ECO:0000313" key="1">
    <source>
        <dbReference type="EMBL" id="QGG80386.1"/>
    </source>
</evidence>
<dbReference type="AlphaFoldDB" id="A0A5Q2QED2"/>
<organism evidence="1 2">
    <name type="scientific">Litorivicinus lipolyticus</name>
    <dbReference type="NCBI Taxonomy" id="418701"/>
    <lineage>
        <taxon>Bacteria</taxon>
        <taxon>Pseudomonadati</taxon>
        <taxon>Pseudomonadota</taxon>
        <taxon>Gammaproteobacteria</taxon>
        <taxon>Oceanospirillales</taxon>
        <taxon>Litorivicinaceae</taxon>
        <taxon>Litorivicinus</taxon>
    </lineage>
</organism>